<gene>
    <name evidence="3" type="ORF">ON006_18865</name>
</gene>
<name>A0A9E8SJJ8_9BACT</name>
<dbReference type="Proteomes" id="UP001164653">
    <property type="component" value="Chromosome"/>
</dbReference>
<sequence>MNLLRRVLAPIYFPLLFSLPFCFMACSGNIDERAREVGKPLVTKYCGNCHVVPDPGLLDKKTWITSVIPAMAEQLGIEVLQDNFYLHGKQSVISHADWSKILKYYETLAPDTLLASKTDSKLRNDWAVFSLLKPKEQPDLISSTMLVAIDTATKNIVTSNSEKPGLYRFDNDFHPKGMTPLQSVAIDIYFPPKATEPDIVTCMGGMRALDGTLGQITAIDKKRQQKPRMLSSEMIRPIQSTPIDFNNDGLMDYAVSAFGHNRGGLYLLKQLSDHTFQKVPVREIPGATMSHIRDFNRDGWPDIITLFAHGDEGIWVFLNDRKGGFTARNLLRFPPVYGSSSFQLADMNHDGKEDIVYTAGDNSDYSRILKPYHGLYIFIQSGNFEFRQSFFYPINGCTKAMVSDFDKDGDIDIATIAFFPDLKNKPEETFTYFEQNNADKTFRANAVPVHRDGRWICMDVNDFDGDGDDDIILGNYSKGFLNQEHVQPSWNVHLPFIVLKNKTIQP</sequence>
<protein>
    <submittedName>
        <fullName evidence="3">VCBS repeat-containing protein</fullName>
    </submittedName>
</protein>
<dbReference type="KEGG" id="dpf:ON006_18865"/>
<evidence type="ECO:0000256" key="2">
    <source>
        <dbReference type="SAM" id="SignalP"/>
    </source>
</evidence>
<reference evidence="3" key="1">
    <citation type="submission" date="2022-11" db="EMBL/GenBank/DDBJ databases">
        <title>Dyadobacter pollutisoli sp. nov., isolated from plastic dumped soil.</title>
        <authorList>
            <person name="Kim J.M."/>
            <person name="Kim K.R."/>
            <person name="Lee J.K."/>
            <person name="Hao L."/>
            <person name="Jeon C.O."/>
        </authorList>
    </citation>
    <scope>NUCLEOTIDE SEQUENCE</scope>
    <source>
        <strain evidence="3">U1</strain>
    </source>
</reference>
<dbReference type="InterPro" id="IPR013517">
    <property type="entry name" value="FG-GAP"/>
</dbReference>
<dbReference type="AlphaFoldDB" id="A0A9E8SJJ8"/>
<dbReference type="EMBL" id="CP112998">
    <property type="protein sequence ID" value="WAC09811.1"/>
    <property type="molecule type" value="Genomic_DNA"/>
</dbReference>
<organism evidence="3 4">
    <name type="scientific">Dyadobacter pollutisoli</name>
    <dbReference type="NCBI Taxonomy" id="2910158"/>
    <lineage>
        <taxon>Bacteria</taxon>
        <taxon>Pseudomonadati</taxon>
        <taxon>Bacteroidota</taxon>
        <taxon>Cytophagia</taxon>
        <taxon>Cytophagales</taxon>
        <taxon>Spirosomataceae</taxon>
        <taxon>Dyadobacter</taxon>
    </lineage>
</organism>
<feature type="chain" id="PRO_5039066936" evidence="2">
    <location>
        <begin position="26"/>
        <end position="506"/>
    </location>
</feature>
<feature type="signal peptide" evidence="2">
    <location>
        <begin position="1"/>
        <end position="25"/>
    </location>
</feature>
<dbReference type="PANTHER" id="PTHR46580">
    <property type="entry name" value="SENSOR KINASE-RELATED"/>
    <property type="match status" value="1"/>
</dbReference>
<evidence type="ECO:0000313" key="4">
    <source>
        <dbReference type="Proteomes" id="UP001164653"/>
    </source>
</evidence>
<dbReference type="PANTHER" id="PTHR46580:SF4">
    <property type="entry name" value="ATP_GTP-BINDING PROTEIN"/>
    <property type="match status" value="1"/>
</dbReference>
<keyword evidence="4" id="KW-1185">Reference proteome</keyword>
<proteinExistence type="predicted"/>
<dbReference type="SUPFAM" id="SSF69318">
    <property type="entry name" value="Integrin alpha N-terminal domain"/>
    <property type="match status" value="1"/>
</dbReference>
<dbReference type="Pfam" id="PF13517">
    <property type="entry name" value="FG-GAP_3"/>
    <property type="match status" value="1"/>
</dbReference>
<dbReference type="RefSeq" id="WP_244820925.1">
    <property type="nucleotide sequence ID" value="NZ_CP112998.1"/>
</dbReference>
<dbReference type="InterPro" id="IPR028994">
    <property type="entry name" value="Integrin_alpha_N"/>
</dbReference>
<accession>A0A9E8SJJ8</accession>
<evidence type="ECO:0000256" key="1">
    <source>
        <dbReference type="ARBA" id="ARBA00022729"/>
    </source>
</evidence>
<dbReference type="Gene3D" id="2.130.10.130">
    <property type="entry name" value="Integrin alpha, N-terminal"/>
    <property type="match status" value="2"/>
</dbReference>
<keyword evidence="1 2" id="KW-0732">Signal</keyword>
<evidence type="ECO:0000313" key="3">
    <source>
        <dbReference type="EMBL" id="WAC09811.1"/>
    </source>
</evidence>